<name>A0AAU9IKI7_9CILI</name>
<evidence type="ECO:0000256" key="1">
    <source>
        <dbReference type="SAM" id="Coils"/>
    </source>
</evidence>
<protein>
    <submittedName>
        <fullName evidence="3">Uncharacterized protein</fullName>
    </submittedName>
</protein>
<feature type="region of interest" description="Disordered" evidence="2">
    <location>
        <begin position="152"/>
        <end position="174"/>
    </location>
</feature>
<proteinExistence type="predicted"/>
<dbReference type="EMBL" id="CAJZBQ010000005">
    <property type="protein sequence ID" value="CAG9312324.1"/>
    <property type="molecule type" value="Genomic_DNA"/>
</dbReference>
<evidence type="ECO:0000313" key="3">
    <source>
        <dbReference type="EMBL" id="CAG9312324.1"/>
    </source>
</evidence>
<gene>
    <name evidence="3" type="ORF">BSTOLATCC_MIC5566</name>
</gene>
<dbReference type="Proteomes" id="UP001162131">
    <property type="component" value="Unassembled WGS sequence"/>
</dbReference>
<feature type="coiled-coil region" evidence="1">
    <location>
        <begin position="224"/>
        <end position="279"/>
    </location>
</feature>
<accession>A0AAU9IKI7</accession>
<feature type="compositionally biased region" description="Basic and acidic residues" evidence="2">
    <location>
        <begin position="165"/>
        <end position="174"/>
    </location>
</feature>
<keyword evidence="4" id="KW-1185">Reference proteome</keyword>
<reference evidence="3" key="1">
    <citation type="submission" date="2021-09" db="EMBL/GenBank/DDBJ databases">
        <authorList>
            <consortium name="AG Swart"/>
            <person name="Singh M."/>
            <person name="Singh A."/>
            <person name="Seah K."/>
            <person name="Emmerich C."/>
        </authorList>
    </citation>
    <scope>NUCLEOTIDE SEQUENCE</scope>
    <source>
        <strain evidence="3">ATCC30299</strain>
    </source>
</reference>
<sequence length="1021" mass="117800">MSGITLRSNESQIPILLDRLQEISQSLERAPHKRSSFRADPESIMEDYLADVSDARKKAQEAIKLARKFHKAYQKSYANSKEFFRKGEELQEKIEEMESQIRDQQSELISREQRCDGLTSEIADLEKLFKNTISENSQLKREINSLKREITQKEQEIKKKPKKSTKNENNERESDKALQNEIVILTGELKRQVEEIEDLHFKLKEVSNLLQIEKSASERLRNFITQIKNENFEHGKEIEELKIEKSMMEERILGLKNELVQMKTYNEQLEREYDNQRRRATLTEIPKELNKTVKMVIKEEHEEESDKESGSIVSDESESEKEENGGFSLEIEEYNENIHRADTRAKTAPAPVEETLGDYLGEEEEESNSSDNPYFMVSSPTSKFSINGDSSPKDNKVFFLSSPKANYDLQYPSFQFDSSNDKKICHCDDISVSSKPAESKRKEICVVNSEILIFPKAKAQKHITQCEGILIEKVLKPELQLENSEKILIKPKEKPTLHTNEAEKILILPKEKPKLQLKITESMMISPEEKPILELKTIEKLMILPKEKPKLELKSENKLIILPKEKAKLQLNLIENLMIFPKEKAKLDIKLIHKLIILPKEKPKLELKTNEKILIIPVEKPKLIMENFKSCLPPLQKPKLQLNQVENLLILAKIKPKKSLINCGHIFVHPLQKVEVEQHISDKPTITLQSISVFSLSISKQLKKALAIISMNSLSLCNQKLPNNFLIANEKLISIPSYKQKLELQNIQKLKIWSLPKLSYSKNSDVHILETKNVQLEVQSIQTLKIYSPPKFSCSKNEHINILETKKPQLELQNVQKLQIYSHPKLSYSKNSHINIWETKKTEIKPCLSISSASIFPEKPISILPLKSLLEVQNVQNTKLGLNSFLSSSTHDQIHIISPKPKPQIFQKLPKVAHPLQAFSFCYLESIFIRSKNNLSDNSSINSDDTTSSRRSRLNAPQSRDPIKEFFIFTCQAAKLNSKYKDRLGRVPVNSLYSKVLEEGIPFNKWHDYVQEELHKEFGKC</sequence>
<feature type="region of interest" description="Disordered" evidence="2">
    <location>
        <begin position="298"/>
        <end position="327"/>
    </location>
</feature>
<feature type="region of interest" description="Disordered" evidence="2">
    <location>
        <begin position="938"/>
        <end position="957"/>
    </location>
</feature>
<keyword evidence="1" id="KW-0175">Coiled coil</keyword>
<evidence type="ECO:0000313" key="4">
    <source>
        <dbReference type="Proteomes" id="UP001162131"/>
    </source>
</evidence>
<organism evidence="3 4">
    <name type="scientific">Blepharisma stoltei</name>
    <dbReference type="NCBI Taxonomy" id="1481888"/>
    <lineage>
        <taxon>Eukaryota</taxon>
        <taxon>Sar</taxon>
        <taxon>Alveolata</taxon>
        <taxon>Ciliophora</taxon>
        <taxon>Postciliodesmatophora</taxon>
        <taxon>Heterotrichea</taxon>
        <taxon>Heterotrichida</taxon>
        <taxon>Blepharismidae</taxon>
        <taxon>Blepharisma</taxon>
    </lineage>
</organism>
<comment type="caution">
    <text evidence="3">The sequence shown here is derived from an EMBL/GenBank/DDBJ whole genome shotgun (WGS) entry which is preliminary data.</text>
</comment>
<dbReference type="AlphaFoldDB" id="A0AAU9IKI7"/>
<evidence type="ECO:0000256" key="2">
    <source>
        <dbReference type="SAM" id="MobiDB-lite"/>
    </source>
</evidence>